<dbReference type="Proteomes" id="UP001275084">
    <property type="component" value="Unassembled WGS sequence"/>
</dbReference>
<dbReference type="InterPro" id="IPR011990">
    <property type="entry name" value="TPR-like_helical_dom_sf"/>
</dbReference>
<dbReference type="SUPFAM" id="SSF48452">
    <property type="entry name" value="TPR-like"/>
    <property type="match status" value="1"/>
</dbReference>
<dbReference type="Pfam" id="PF00856">
    <property type="entry name" value="SET"/>
    <property type="match status" value="1"/>
</dbReference>
<reference evidence="3" key="2">
    <citation type="submission" date="2023-06" db="EMBL/GenBank/DDBJ databases">
        <authorList>
            <consortium name="Lawrence Berkeley National Laboratory"/>
            <person name="Haridas S."/>
            <person name="Hensen N."/>
            <person name="Bonometti L."/>
            <person name="Westerberg I."/>
            <person name="Brannstrom I.O."/>
            <person name="Guillou S."/>
            <person name="Cros-Aarteil S."/>
            <person name="Calhoun S."/>
            <person name="Kuo A."/>
            <person name="Mondo S."/>
            <person name="Pangilinan J."/>
            <person name="Riley R."/>
            <person name="Labutti K."/>
            <person name="Andreopoulos B."/>
            <person name="Lipzen A."/>
            <person name="Chen C."/>
            <person name="Yanf M."/>
            <person name="Daum C."/>
            <person name="Ng V."/>
            <person name="Clum A."/>
            <person name="Steindorff A."/>
            <person name="Ohm R."/>
            <person name="Martin F."/>
            <person name="Silar P."/>
            <person name="Natvig D."/>
            <person name="Lalanne C."/>
            <person name="Gautier V."/>
            <person name="Ament-Velasquez S.L."/>
            <person name="Kruys A."/>
            <person name="Hutchinson M.I."/>
            <person name="Powell A.J."/>
            <person name="Barry K."/>
            <person name="Miller A.N."/>
            <person name="Grigoriev I.V."/>
            <person name="Debuchy R."/>
            <person name="Gladieux P."/>
            <person name="Thoren M.H."/>
            <person name="Johannesson H."/>
        </authorList>
    </citation>
    <scope>NUCLEOTIDE SEQUENCE</scope>
    <source>
        <strain evidence="3">CBS 955.72</strain>
    </source>
</reference>
<dbReference type="CDD" id="cd20071">
    <property type="entry name" value="SET_SMYD"/>
    <property type="match status" value="1"/>
</dbReference>
<dbReference type="GO" id="GO:0006508">
    <property type="term" value="P:proteolysis"/>
    <property type="evidence" value="ECO:0007669"/>
    <property type="project" value="InterPro"/>
</dbReference>
<dbReference type="Gene3D" id="1.25.40.10">
    <property type="entry name" value="Tetratricopeptide repeat domain"/>
    <property type="match status" value="1"/>
</dbReference>
<dbReference type="EMBL" id="JAUIQD010000009">
    <property type="protein sequence ID" value="KAK3339820.1"/>
    <property type="molecule type" value="Genomic_DNA"/>
</dbReference>
<keyword evidence="4" id="KW-1185">Reference proteome</keyword>
<dbReference type="Gene3D" id="2.170.270.10">
    <property type="entry name" value="SET domain"/>
    <property type="match status" value="1"/>
</dbReference>
<comment type="caution">
    <text evidence="3">The sequence shown here is derived from an EMBL/GenBank/DDBJ whole genome shotgun (WGS) entry which is preliminary data.</text>
</comment>
<dbReference type="InterPro" id="IPR053209">
    <property type="entry name" value="Gramillin-biosynth_MTr"/>
</dbReference>
<dbReference type="InterPro" id="IPR001969">
    <property type="entry name" value="Aspartic_peptidase_AS"/>
</dbReference>
<dbReference type="InterPro" id="IPR001214">
    <property type="entry name" value="SET_dom"/>
</dbReference>
<dbReference type="InterPro" id="IPR019734">
    <property type="entry name" value="TPR_rpt"/>
</dbReference>
<reference evidence="3" key="1">
    <citation type="journal article" date="2023" name="Mol. Phylogenet. Evol.">
        <title>Genome-scale phylogeny and comparative genomics of the fungal order Sordariales.</title>
        <authorList>
            <person name="Hensen N."/>
            <person name="Bonometti L."/>
            <person name="Westerberg I."/>
            <person name="Brannstrom I.O."/>
            <person name="Guillou S."/>
            <person name="Cros-Aarteil S."/>
            <person name="Calhoun S."/>
            <person name="Haridas S."/>
            <person name="Kuo A."/>
            <person name="Mondo S."/>
            <person name="Pangilinan J."/>
            <person name="Riley R."/>
            <person name="LaButti K."/>
            <person name="Andreopoulos B."/>
            <person name="Lipzen A."/>
            <person name="Chen C."/>
            <person name="Yan M."/>
            <person name="Daum C."/>
            <person name="Ng V."/>
            <person name="Clum A."/>
            <person name="Steindorff A."/>
            <person name="Ohm R.A."/>
            <person name="Martin F."/>
            <person name="Silar P."/>
            <person name="Natvig D.O."/>
            <person name="Lalanne C."/>
            <person name="Gautier V."/>
            <person name="Ament-Velasquez S.L."/>
            <person name="Kruys A."/>
            <person name="Hutchinson M.I."/>
            <person name="Powell A.J."/>
            <person name="Barry K."/>
            <person name="Miller A.N."/>
            <person name="Grigoriev I.V."/>
            <person name="Debuchy R."/>
            <person name="Gladieux P."/>
            <person name="Hiltunen Thoren M."/>
            <person name="Johannesson H."/>
        </authorList>
    </citation>
    <scope>NUCLEOTIDE SEQUENCE</scope>
    <source>
        <strain evidence="3">CBS 955.72</strain>
    </source>
</reference>
<dbReference type="AlphaFoldDB" id="A0AAJ0H5D1"/>
<proteinExistence type="predicted"/>
<dbReference type="GO" id="GO:0004190">
    <property type="term" value="F:aspartic-type endopeptidase activity"/>
    <property type="evidence" value="ECO:0007669"/>
    <property type="project" value="InterPro"/>
</dbReference>
<dbReference type="PROSITE" id="PS00141">
    <property type="entry name" value="ASP_PROTEASE"/>
    <property type="match status" value="1"/>
</dbReference>
<evidence type="ECO:0000313" key="3">
    <source>
        <dbReference type="EMBL" id="KAK3339820.1"/>
    </source>
</evidence>
<protein>
    <submittedName>
        <fullName evidence="3">TPR domain protein</fullName>
    </submittedName>
</protein>
<dbReference type="InterPro" id="IPR046341">
    <property type="entry name" value="SET_dom_sf"/>
</dbReference>
<sequence>MDAHDVSEIPQFFEMLKKQKLNLRDAQSLKGQKPPPGKPRWKTILHFRLQAAGNAARDKNLYYMASSFVPPPYPPCVTSVQELSKVFIDDLVLETQHRGKYLLLRCVTPQDRMTAVLAIAEDEKGDIVLLQVYHQELAGQTPEDILLEGGVVIVKEPYFKTTSGGGYGLRVDHVSDIVFLLDNDKRIPEIWQRPSLRGDTATSWKTRGNASFNASRYRAAIAAYTRALDCSPMAEERQTIQLNRALAFLKAEAFDAALADVEPAATSSKPPEKALFRKAQALYGLQRFRECCDVITALRLAYPSNDAAKDLLGRAIGRLAEQTSGRYNFNNLRAEASRLRPPHLDRATYIGPVCIKPSGISPGGRGMFTTKAVAAGDLLLCEKAFAHSFIGDSDNAKPEETTILLDTGTDRITIGAQPALINMTIRKAYTNPSLAPAVTGLHHGTYQPLEADSVDGEPVVDSFLIRRIVALNSFGCPLTSRDEYLHAALEPLSPSKPKGAFHSCGVWPTASYINHSCDSNARRAFIGDMMVVRATRNLPADTELTFWYHPPSTDPLPYLERQRPLLRGWGFMCKCAMCHDLRDSPAAVVQKRRDLRAQFRALIPPLGGEDQAGRIPGRGAVKKAAAVVDTLNATYKRPAAQAPRWGVSDLQLSLARVYEQRMRPVESARQALASLESVGFVIDGGDLASPLAGAAVGGGAGAVVTAREWGLMVNHVIDCWMFLCNAYRCAGAAPAMAAAAEGYAKTSYRICFGEDETFEDTYGVCPR</sequence>
<dbReference type="PROSITE" id="PS50005">
    <property type="entry name" value="TPR"/>
    <property type="match status" value="1"/>
</dbReference>
<evidence type="ECO:0000259" key="2">
    <source>
        <dbReference type="PROSITE" id="PS50280"/>
    </source>
</evidence>
<dbReference type="SUPFAM" id="SSF82199">
    <property type="entry name" value="SET domain"/>
    <property type="match status" value="1"/>
</dbReference>
<evidence type="ECO:0000256" key="1">
    <source>
        <dbReference type="PROSITE-ProRule" id="PRU00339"/>
    </source>
</evidence>
<dbReference type="PROSITE" id="PS50280">
    <property type="entry name" value="SET"/>
    <property type="match status" value="1"/>
</dbReference>
<evidence type="ECO:0000313" key="4">
    <source>
        <dbReference type="Proteomes" id="UP001275084"/>
    </source>
</evidence>
<gene>
    <name evidence="3" type="ORF">B0T25DRAFT_626584</name>
</gene>
<dbReference type="PANTHER" id="PTHR47643">
    <property type="entry name" value="TPR DOMAIN PROTEIN (AFU_ORTHOLOGUE AFUA_5G12710)"/>
    <property type="match status" value="1"/>
</dbReference>
<keyword evidence="1" id="KW-0802">TPR repeat</keyword>
<name>A0AAJ0H5D1_9PEZI</name>
<dbReference type="SMART" id="SM00317">
    <property type="entry name" value="SET"/>
    <property type="match status" value="1"/>
</dbReference>
<feature type="domain" description="SET" evidence="2">
    <location>
        <begin position="351"/>
        <end position="549"/>
    </location>
</feature>
<feature type="repeat" description="TPR" evidence="1">
    <location>
        <begin position="201"/>
        <end position="234"/>
    </location>
</feature>
<organism evidence="3 4">
    <name type="scientific">Lasiosphaeria hispida</name>
    <dbReference type="NCBI Taxonomy" id="260671"/>
    <lineage>
        <taxon>Eukaryota</taxon>
        <taxon>Fungi</taxon>
        <taxon>Dikarya</taxon>
        <taxon>Ascomycota</taxon>
        <taxon>Pezizomycotina</taxon>
        <taxon>Sordariomycetes</taxon>
        <taxon>Sordariomycetidae</taxon>
        <taxon>Sordariales</taxon>
        <taxon>Lasiosphaeriaceae</taxon>
        <taxon>Lasiosphaeria</taxon>
    </lineage>
</organism>
<dbReference type="PANTHER" id="PTHR47643:SF2">
    <property type="entry name" value="TPR DOMAIN PROTEIN (AFU_ORTHOLOGUE AFUA_5G12710)"/>
    <property type="match status" value="1"/>
</dbReference>
<accession>A0AAJ0H5D1</accession>